<dbReference type="Proteomes" id="UP000256304">
    <property type="component" value="Unassembled WGS sequence"/>
</dbReference>
<evidence type="ECO:0000313" key="11">
    <source>
        <dbReference type="Proteomes" id="UP000256304"/>
    </source>
</evidence>
<comment type="similarity">
    <text evidence="2 8">Belongs to the nucleobase:cation symporter-2 (NCS2) (TC 2.A.40) family. Azg-like subfamily.</text>
</comment>
<dbReference type="GO" id="GO:0005345">
    <property type="term" value="F:purine nucleobase transmembrane transporter activity"/>
    <property type="evidence" value="ECO:0007669"/>
    <property type="project" value="TreeGrafter"/>
</dbReference>
<dbReference type="InterPro" id="IPR026033">
    <property type="entry name" value="Azg-like_bact_archaea"/>
</dbReference>
<evidence type="ECO:0000256" key="4">
    <source>
        <dbReference type="ARBA" id="ARBA00022475"/>
    </source>
</evidence>
<dbReference type="AlphaFoldDB" id="A0A3D9S3B7"/>
<keyword evidence="6 8" id="KW-1133">Transmembrane helix</keyword>
<feature type="transmembrane region" description="Helical" evidence="9">
    <location>
        <begin position="195"/>
        <end position="214"/>
    </location>
</feature>
<evidence type="ECO:0000256" key="9">
    <source>
        <dbReference type="SAM" id="Phobius"/>
    </source>
</evidence>
<protein>
    <submittedName>
        <fullName evidence="10">AGZA family xanthine/uracil permease-like MFS transporter</fullName>
    </submittedName>
</protein>
<feature type="transmembrane region" description="Helical" evidence="9">
    <location>
        <begin position="221"/>
        <end position="241"/>
    </location>
</feature>
<dbReference type="InterPro" id="IPR045018">
    <property type="entry name" value="Azg-like"/>
</dbReference>
<feature type="transmembrane region" description="Helical" evidence="9">
    <location>
        <begin position="371"/>
        <end position="390"/>
    </location>
</feature>
<keyword evidence="4 8" id="KW-1003">Cell membrane</keyword>
<feature type="transmembrane region" description="Helical" evidence="9">
    <location>
        <begin position="261"/>
        <end position="282"/>
    </location>
</feature>
<organism evidence="10 11">
    <name type="scientific">Paenibacillus taihuensis</name>
    <dbReference type="NCBI Taxonomy" id="1156355"/>
    <lineage>
        <taxon>Bacteria</taxon>
        <taxon>Bacillati</taxon>
        <taxon>Bacillota</taxon>
        <taxon>Bacilli</taxon>
        <taxon>Bacillales</taxon>
        <taxon>Paenibacillaceae</taxon>
        <taxon>Paenibacillus</taxon>
    </lineage>
</organism>
<dbReference type="EMBL" id="QTTN01000010">
    <property type="protein sequence ID" value="REE86515.1"/>
    <property type="molecule type" value="Genomic_DNA"/>
</dbReference>
<reference evidence="10 11" key="1">
    <citation type="submission" date="2018-08" db="EMBL/GenBank/DDBJ databases">
        <title>Genomic Encyclopedia of Type Strains, Phase III (KMG-III): the genomes of soil and plant-associated and newly described type strains.</title>
        <authorList>
            <person name="Whitman W."/>
        </authorList>
    </citation>
    <scope>NUCLEOTIDE SEQUENCE [LARGE SCALE GENOMIC DNA]</scope>
    <source>
        <strain evidence="10 11">CGMCC 1.10966</strain>
    </source>
</reference>
<evidence type="ECO:0000313" key="10">
    <source>
        <dbReference type="EMBL" id="REE86515.1"/>
    </source>
</evidence>
<keyword evidence="7 8" id="KW-0472">Membrane</keyword>
<evidence type="ECO:0000256" key="3">
    <source>
        <dbReference type="ARBA" id="ARBA00022448"/>
    </source>
</evidence>
<feature type="transmembrane region" description="Helical" evidence="9">
    <location>
        <begin position="402"/>
        <end position="431"/>
    </location>
</feature>
<keyword evidence="5 8" id="KW-0812">Transmembrane</keyword>
<comment type="subcellular location">
    <subcellularLocation>
        <location evidence="1 8">Cell membrane</location>
        <topology evidence="1 8">Multi-pass membrane protein</topology>
    </subcellularLocation>
</comment>
<dbReference type="PIRSF" id="PIRSF005353">
    <property type="entry name" value="PbuG"/>
    <property type="match status" value="1"/>
</dbReference>
<dbReference type="InterPro" id="IPR006043">
    <property type="entry name" value="NCS2"/>
</dbReference>
<evidence type="ECO:0000256" key="6">
    <source>
        <dbReference type="ARBA" id="ARBA00022989"/>
    </source>
</evidence>
<evidence type="ECO:0000256" key="2">
    <source>
        <dbReference type="ARBA" id="ARBA00005697"/>
    </source>
</evidence>
<dbReference type="PANTHER" id="PTHR43337">
    <property type="entry name" value="XANTHINE/URACIL PERMEASE C887.17-RELATED"/>
    <property type="match status" value="1"/>
</dbReference>
<feature type="transmembrane region" description="Helical" evidence="9">
    <location>
        <begin position="47"/>
        <end position="67"/>
    </location>
</feature>
<feature type="transmembrane region" description="Helical" evidence="9">
    <location>
        <begin position="345"/>
        <end position="365"/>
    </location>
</feature>
<feature type="transmembrane region" description="Helical" evidence="9">
    <location>
        <begin position="443"/>
        <end position="460"/>
    </location>
</feature>
<keyword evidence="3 8" id="KW-0813">Transport</keyword>
<keyword evidence="11" id="KW-1185">Reference proteome</keyword>
<feature type="transmembrane region" description="Helical" evidence="9">
    <location>
        <begin position="162"/>
        <end position="183"/>
    </location>
</feature>
<dbReference type="GO" id="GO:0005886">
    <property type="term" value="C:plasma membrane"/>
    <property type="evidence" value="ECO:0007669"/>
    <property type="project" value="UniProtKB-SubCell"/>
</dbReference>
<feature type="transmembrane region" description="Helical" evidence="9">
    <location>
        <begin position="79"/>
        <end position="103"/>
    </location>
</feature>
<proteinExistence type="inferred from homology"/>
<gene>
    <name evidence="10" type="ORF">A8990_110124</name>
</gene>
<evidence type="ECO:0000256" key="7">
    <source>
        <dbReference type="ARBA" id="ARBA00023136"/>
    </source>
</evidence>
<accession>A0A3D9S3B7</accession>
<name>A0A3D9S3B7_9BACL</name>
<evidence type="ECO:0000256" key="8">
    <source>
        <dbReference type="PIRNR" id="PIRNR005353"/>
    </source>
</evidence>
<feature type="transmembrane region" description="Helical" evidence="9">
    <location>
        <begin position="123"/>
        <end position="142"/>
    </location>
</feature>
<comment type="caution">
    <text evidence="10">The sequence shown here is derived from an EMBL/GenBank/DDBJ whole genome shotgun (WGS) entry which is preliminary data.</text>
</comment>
<dbReference type="Pfam" id="PF00860">
    <property type="entry name" value="Xan_ur_permease"/>
    <property type="match status" value="1"/>
</dbReference>
<evidence type="ECO:0000256" key="1">
    <source>
        <dbReference type="ARBA" id="ARBA00004651"/>
    </source>
</evidence>
<evidence type="ECO:0000256" key="5">
    <source>
        <dbReference type="ARBA" id="ARBA00022692"/>
    </source>
</evidence>
<dbReference type="PANTHER" id="PTHR43337:SF1">
    <property type="entry name" value="XANTHINE_URACIL PERMEASE C887.17-RELATED"/>
    <property type="match status" value="1"/>
</dbReference>
<sequence>MRAPLCPRLGFFIWGMLYTLNRKQEALYFMDKLFKLKERGTTVGTEVIAGITTFLTMVYIVIVNPGILSEAGMDFHGVFIATVLASVTATLIMGLFSNYPIVLAPGMGLNAYFAYTVVGGSGFSWQVALGAVFIGGVLFVLLSLTPFRYMLLDAIPSSLKHAITAGIGLFITFIGLQNAKIIVDSPATLLTLGDLTQPMTLLTVVGLIISLILMAYRVKGFLFIGMLITGIIAYFTGQLHMPDSIVSLPSGLNATAFQLDIGSVFTQGLYSVIFTFLLITLFDTTGTMLGVAEQAGLLKDNKFPRSQGALLADAVGTSVGALLGTSPTSAYIESSAGVAVGGRTGLTAVVVSILLAITLFFSPIISVLASIPAITAPALIIVGFLMLNVLRKIDWSDLEEAFPAFLIVVLMPLTYSIATGIGIGFIVYPVLKLVRGKAKDVHPIFYLFAVLFFIQIVFFSH</sequence>